<proteinExistence type="inferred from homology"/>
<keyword evidence="4" id="KW-0479">Metal-binding</keyword>
<keyword evidence="5 10" id="KW-0732">Signal</keyword>
<dbReference type="PANTHER" id="PTHR40088:SF1">
    <property type="entry name" value="PECTATE LYASE PEL9"/>
    <property type="match status" value="1"/>
</dbReference>
<dbReference type="InterPro" id="IPR011050">
    <property type="entry name" value="Pectin_lyase_fold/virulence"/>
</dbReference>
<dbReference type="InterPro" id="IPR035992">
    <property type="entry name" value="Ricin_B-like_lectins"/>
</dbReference>
<dbReference type="EMBL" id="CP138203">
    <property type="protein sequence ID" value="WPC72695.1"/>
    <property type="molecule type" value="Genomic_DNA"/>
</dbReference>
<evidence type="ECO:0000256" key="6">
    <source>
        <dbReference type="ARBA" id="ARBA00022837"/>
    </source>
</evidence>
<dbReference type="Gene3D" id="2.80.10.50">
    <property type="match status" value="2"/>
</dbReference>
<organism evidence="12 13">
    <name type="scientific">Vibrio porteresiae DSM 19223</name>
    <dbReference type="NCBI Taxonomy" id="1123496"/>
    <lineage>
        <taxon>Bacteria</taxon>
        <taxon>Pseudomonadati</taxon>
        <taxon>Pseudomonadota</taxon>
        <taxon>Gammaproteobacteria</taxon>
        <taxon>Vibrionales</taxon>
        <taxon>Vibrionaceae</taxon>
        <taxon>Vibrio</taxon>
    </lineage>
</organism>
<dbReference type="CDD" id="cd00161">
    <property type="entry name" value="beta-trefoil_Ricin-like"/>
    <property type="match status" value="1"/>
</dbReference>
<dbReference type="PANTHER" id="PTHR40088">
    <property type="entry name" value="PECTATE LYASE (EUROFUNG)"/>
    <property type="match status" value="1"/>
</dbReference>
<feature type="region of interest" description="Disordered" evidence="9">
    <location>
        <begin position="182"/>
        <end position="208"/>
    </location>
</feature>
<comment type="cofactor">
    <cofactor evidence="1">
        <name>Ca(2+)</name>
        <dbReference type="ChEBI" id="CHEBI:29108"/>
    </cofactor>
</comment>
<dbReference type="Proteomes" id="UP001304071">
    <property type="component" value="Chromosome 1"/>
</dbReference>
<evidence type="ECO:0000256" key="3">
    <source>
        <dbReference type="ARBA" id="ARBA00022525"/>
    </source>
</evidence>
<dbReference type="RefSeq" id="WP_261892324.1">
    <property type="nucleotide sequence ID" value="NZ_AP024895.1"/>
</dbReference>
<feature type="chain" id="PRO_5046056022" evidence="10">
    <location>
        <begin position="29"/>
        <end position="612"/>
    </location>
</feature>
<evidence type="ECO:0000259" key="11">
    <source>
        <dbReference type="SMART" id="SM00458"/>
    </source>
</evidence>
<evidence type="ECO:0000256" key="9">
    <source>
        <dbReference type="SAM" id="MobiDB-lite"/>
    </source>
</evidence>
<gene>
    <name evidence="12" type="ORF">R8Z52_11205</name>
</gene>
<feature type="domain" description="Ricin B lectin" evidence="11">
    <location>
        <begin position="39"/>
        <end position="176"/>
    </location>
</feature>
<keyword evidence="6" id="KW-0106">Calcium</keyword>
<dbReference type="Pfam" id="PF22842">
    <property type="entry name" value="Pel9A-like_beta_helix"/>
    <property type="match status" value="1"/>
</dbReference>
<sequence length="612" mass="64931">MKVCNLRNKRFALASVMSAMLMSGQVYAADYCTDAPVDGVVYKIISAGADLLVAAESTAKKANVEAQKNTGSDSQRFYLNEQSNGYWAIQASDTDYAATVESGSKSNGATVQQKPYSSSLSQEWQLVKVTSGTYKGTYKIINANSSLLMTVAGSTEGSDIYQNADASGSSQRWWLEPVTRTCSSTSSDSDSSSDSSDSSTADISSSAAAPTATAAKSAGANSEPLTNGYPSFIKTVDSSATVVSTLAGLLSAIEDASAGDVIYVREGTYYPSDTIEITNSGTSSKAIVLSAYPGDDHPVFNFQAMSESSSNRGFQVSGNYWHIYGLDITKAGDNGMYLTGSHNTIEFMKFYENSDTGLQMSSGAAYNFIKNSDSYYNADSSLENADGFAAKLTVGTGNYFYGCRAWNNLDDGFDGYLRDNGSTVTTTLEYTWMIRNGYQKSGVKGSGDGNGFKTGGSDDKDLAHNGLYINTISAGNTADGYDQNSNRGTVTIYNAIAYDNDRNFGLGDGSSRQLKKLTIKNSVSLGGDNSDKFGGSSTSISNNSWQNSLSFSSSDYSSVDIDDLLADRQSDGSLPVVNFFHLKSGSELIDAGTDVGLDYNGDAPDIGSFESK</sequence>
<dbReference type="SUPFAM" id="SSF51126">
    <property type="entry name" value="Pectin lyase-like"/>
    <property type="match status" value="1"/>
</dbReference>
<keyword evidence="3" id="KW-0964">Secreted</keyword>
<keyword evidence="13" id="KW-1185">Reference proteome</keyword>
<dbReference type="InterPro" id="IPR052052">
    <property type="entry name" value="Polysaccharide_Lyase_9"/>
</dbReference>
<evidence type="ECO:0000256" key="10">
    <source>
        <dbReference type="SAM" id="SignalP"/>
    </source>
</evidence>
<evidence type="ECO:0000256" key="4">
    <source>
        <dbReference type="ARBA" id="ARBA00022723"/>
    </source>
</evidence>
<protein>
    <submittedName>
        <fullName evidence="12">RICIN domain-containing protein</fullName>
    </submittedName>
</protein>
<evidence type="ECO:0000256" key="2">
    <source>
        <dbReference type="ARBA" id="ARBA00004613"/>
    </source>
</evidence>
<evidence type="ECO:0000256" key="1">
    <source>
        <dbReference type="ARBA" id="ARBA00001913"/>
    </source>
</evidence>
<name>A0ABZ0QAV0_9VIBR</name>
<evidence type="ECO:0000256" key="5">
    <source>
        <dbReference type="ARBA" id="ARBA00022729"/>
    </source>
</evidence>
<evidence type="ECO:0000313" key="13">
    <source>
        <dbReference type="Proteomes" id="UP001304071"/>
    </source>
</evidence>
<comment type="similarity">
    <text evidence="8">Belongs to the polysaccharide lyase 9 family.</text>
</comment>
<dbReference type="Pfam" id="PF14200">
    <property type="entry name" value="RicinB_lectin_2"/>
    <property type="match status" value="2"/>
</dbReference>
<dbReference type="Gene3D" id="2.160.20.10">
    <property type="entry name" value="Single-stranded right-handed beta-helix, Pectin lyase-like"/>
    <property type="match status" value="1"/>
</dbReference>
<evidence type="ECO:0000313" key="12">
    <source>
        <dbReference type="EMBL" id="WPC72695.1"/>
    </source>
</evidence>
<accession>A0ABZ0QAV0</accession>
<dbReference type="InterPro" id="IPR012334">
    <property type="entry name" value="Pectin_lyas_fold"/>
</dbReference>
<evidence type="ECO:0000256" key="7">
    <source>
        <dbReference type="ARBA" id="ARBA00023239"/>
    </source>
</evidence>
<reference evidence="12 13" key="1">
    <citation type="submission" date="2023-11" db="EMBL/GenBank/DDBJ databases">
        <title>Plant-associative lifestyle of Vibrio porteresiae and its evolutionary dynamics.</title>
        <authorList>
            <person name="Rameshkumar N."/>
            <person name="Kirti K."/>
        </authorList>
    </citation>
    <scope>NUCLEOTIDE SEQUENCE [LARGE SCALE GENOMIC DNA]</scope>
    <source>
        <strain evidence="12 13">MSSRF30</strain>
    </source>
</reference>
<dbReference type="SMART" id="SM00458">
    <property type="entry name" value="RICIN"/>
    <property type="match status" value="1"/>
</dbReference>
<evidence type="ECO:0000256" key="8">
    <source>
        <dbReference type="ARBA" id="ARBA00038263"/>
    </source>
</evidence>
<dbReference type="PROSITE" id="PS50231">
    <property type="entry name" value="RICIN_B_LECTIN"/>
    <property type="match status" value="1"/>
</dbReference>
<keyword evidence="7" id="KW-0456">Lyase</keyword>
<dbReference type="SUPFAM" id="SSF50370">
    <property type="entry name" value="Ricin B-like lectins"/>
    <property type="match status" value="1"/>
</dbReference>
<dbReference type="InterPro" id="IPR053868">
    <property type="entry name" value="Pel9A-like_beta_helix"/>
</dbReference>
<comment type="subcellular location">
    <subcellularLocation>
        <location evidence="2">Secreted</location>
    </subcellularLocation>
</comment>
<dbReference type="InterPro" id="IPR000772">
    <property type="entry name" value="Ricin_B_lectin"/>
</dbReference>
<feature type="signal peptide" evidence="10">
    <location>
        <begin position="1"/>
        <end position="28"/>
    </location>
</feature>